<dbReference type="InterPro" id="IPR043128">
    <property type="entry name" value="Rev_trsase/Diguanyl_cyclase"/>
</dbReference>
<evidence type="ECO:0000256" key="4">
    <source>
        <dbReference type="ARBA" id="ARBA00022722"/>
    </source>
</evidence>
<dbReference type="CDD" id="cd01647">
    <property type="entry name" value="RT_LTR"/>
    <property type="match status" value="1"/>
</dbReference>
<protein>
    <submittedName>
        <fullName evidence="12">Ty3-gypsy retrotransposon protein</fullName>
    </submittedName>
</protein>
<evidence type="ECO:0000256" key="6">
    <source>
        <dbReference type="ARBA" id="ARBA00022801"/>
    </source>
</evidence>
<dbReference type="PANTHER" id="PTHR24559">
    <property type="entry name" value="TRANSPOSON TY3-I GAG-POL POLYPROTEIN"/>
    <property type="match status" value="1"/>
</dbReference>
<keyword evidence="3" id="KW-0548">Nucleotidyltransferase</keyword>
<dbReference type="InterPro" id="IPR056924">
    <property type="entry name" value="SH3_Tf2-1"/>
</dbReference>
<feature type="region of interest" description="Disordered" evidence="8">
    <location>
        <begin position="475"/>
        <end position="509"/>
    </location>
</feature>
<gene>
    <name evidence="12" type="ORF">E5676_scaffold409G002250</name>
    <name evidence="11" type="ORF">E6C27_scaffold60G004450</name>
</gene>
<accession>A0A5D3BZY7</accession>
<dbReference type="EMBL" id="SSTD01014204">
    <property type="protein sequence ID" value="TYK04588.1"/>
    <property type="molecule type" value="Genomic_DNA"/>
</dbReference>
<dbReference type="FunFam" id="3.10.10.10:FF:000007">
    <property type="entry name" value="Retrovirus-related Pol polyprotein from transposon 17.6-like Protein"/>
    <property type="match status" value="1"/>
</dbReference>
<dbReference type="Proteomes" id="UP000321947">
    <property type="component" value="Unassembled WGS sequence"/>
</dbReference>
<comment type="caution">
    <text evidence="12">The sequence shown here is derived from an EMBL/GenBank/DDBJ whole genome shotgun (WGS) entry which is preliminary data.</text>
</comment>
<evidence type="ECO:0000259" key="9">
    <source>
        <dbReference type="Pfam" id="PF00078"/>
    </source>
</evidence>
<dbReference type="InterPro" id="IPR043502">
    <property type="entry name" value="DNA/RNA_pol_sf"/>
</dbReference>
<evidence type="ECO:0000256" key="3">
    <source>
        <dbReference type="ARBA" id="ARBA00022695"/>
    </source>
</evidence>
<evidence type="ECO:0000256" key="7">
    <source>
        <dbReference type="ARBA" id="ARBA00022918"/>
    </source>
</evidence>
<keyword evidence="2" id="KW-0808">Transferase</keyword>
<dbReference type="GO" id="GO:0006508">
    <property type="term" value="P:proteolysis"/>
    <property type="evidence" value="ECO:0007669"/>
    <property type="project" value="UniProtKB-KW"/>
</dbReference>
<evidence type="ECO:0000256" key="2">
    <source>
        <dbReference type="ARBA" id="ARBA00022679"/>
    </source>
</evidence>
<keyword evidence="5" id="KW-0255">Endonuclease</keyword>
<reference evidence="13 14" key="1">
    <citation type="submission" date="2019-08" db="EMBL/GenBank/DDBJ databases">
        <title>Draft genome sequences of two oriental melons (Cucumis melo L. var makuwa).</title>
        <authorList>
            <person name="Kwon S.-Y."/>
        </authorList>
    </citation>
    <scope>NUCLEOTIDE SEQUENCE [LARGE SCALE GENOMIC DNA]</scope>
    <source>
        <strain evidence="14">cv. Chang Bougi</strain>
        <strain evidence="13">cv. SW 3</strain>
        <tissue evidence="12">Leaf</tissue>
    </source>
</reference>
<evidence type="ECO:0000313" key="12">
    <source>
        <dbReference type="EMBL" id="TYK04588.1"/>
    </source>
</evidence>
<dbReference type="Proteomes" id="UP000321393">
    <property type="component" value="Unassembled WGS sequence"/>
</dbReference>
<dbReference type="Gene3D" id="3.10.10.10">
    <property type="entry name" value="HIV Type 1 Reverse Transcriptase, subunit A, domain 1"/>
    <property type="match status" value="1"/>
</dbReference>
<dbReference type="GO" id="GO:0003964">
    <property type="term" value="F:RNA-directed DNA polymerase activity"/>
    <property type="evidence" value="ECO:0007669"/>
    <property type="project" value="UniProtKB-KW"/>
</dbReference>
<dbReference type="AlphaFoldDB" id="A0A5D3BZY7"/>
<keyword evidence="4" id="KW-0540">Nuclease</keyword>
<evidence type="ECO:0000313" key="11">
    <source>
        <dbReference type="EMBL" id="KAA0051965.1"/>
    </source>
</evidence>
<dbReference type="Pfam" id="PF24626">
    <property type="entry name" value="SH3_Tf2-1"/>
    <property type="match status" value="1"/>
</dbReference>
<dbReference type="EMBL" id="SSTE01011134">
    <property type="protein sequence ID" value="KAA0051965.1"/>
    <property type="molecule type" value="Genomic_DNA"/>
</dbReference>
<feature type="domain" description="Tf2-1-like SH3-like" evidence="10">
    <location>
        <begin position="381"/>
        <end position="445"/>
    </location>
</feature>
<feature type="domain" description="Reverse transcriptase" evidence="9">
    <location>
        <begin position="28"/>
        <end position="131"/>
    </location>
</feature>
<keyword evidence="7" id="KW-0695">RNA-directed DNA polymerase</keyword>
<dbReference type="SUPFAM" id="SSF56672">
    <property type="entry name" value="DNA/RNA polymerases"/>
    <property type="match status" value="1"/>
</dbReference>
<dbReference type="GO" id="GO:0004519">
    <property type="term" value="F:endonuclease activity"/>
    <property type="evidence" value="ECO:0007669"/>
    <property type="project" value="UniProtKB-KW"/>
</dbReference>
<dbReference type="Gene3D" id="3.30.70.270">
    <property type="match status" value="1"/>
</dbReference>
<evidence type="ECO:0000256" key="1">
    <source>
        <dbReference type="ARBA" id="ARBA00022670"/>
    </source>
</evidence>
<feature type="compositionally biased region" description="Basic and acidic residues" evidence="8">
    <location>
        <begin position="488"/>
        <end position="509"/>
    </location>
</feature>
<keyword evidence="1" id="KW-0645">Protease</keyword>
<dbReference type="OrthoDB" id="1933597at2759"/>
<dbReference type="PANTHER" id="PTHR24559:SF444">
    <property type="entry name" value="REVERSE TRANSCRIPTASE DOMAIN-CONTAINING PROTEIN"/>
    <property type="match status" value="1"/>
</dbReference>
<keyword evidence="6" id="KW-0378">Hydrolase</keyword>
<evidence type="ECO:0000256" key="5">
    <source>
        <dbReference type="ARBA" id="ARBA00022759"/>
    </source>
</evidence>
<evidence type="ECO:0000313" key="14">
    <source>
        <dbReference type="Proteomes" id="UP000321947"/>
    </source>
</evidence>
<evidence type="ECO:0000256" key="8">
    <source>
        <dbReference type="SAM" id="MobiDB-lite"/>
    </source>
</evidence>
<sequence>MERLVDEMMASGTIKPSTSPYSSLVLLVKKKDESWQFCVDYRVLNSVTIPDKFPILVIKELFDEHNRASMFSKIDLNAGYHQIRMCKKDVVKTAFRTHDGHYEFLIMPFGLINAPSTFQALMNSIFKHYLPHEAFEKLKMAIMTLPILVLPDFSLPFEIEIDALGYGALSFRHEFVVKTDHQLLKFLLEQRFIQPQHQRWIAKLLGYNFDVVYKLGLENKVADALSRDEKLKEIVAKLEKGEDVVVFDGYLGYLRTYRRLIGELYWEGMKADVHANATNYQPYLLGHEVIMVVVDKLSKYGHFIALKHPYTAKVVAHVFVKERWSIEEWKLICDIFVKRDRRNGCVGCIRSSIGIILCTNGELDRMKNGDQKRGHVEFQEGDMVFLKLHPYRQVSMRKKRNEKLSPELFGTFKVIACTGPVAYKLELPPTTVIHLVFHVSQLKKVVGNRIRGATHEATWENCADFAKQFSHFHLEDKENGGGSGNHLGGDHGQLHGRELGKEGRENGSV</sequence>
<evidence type="ECO:0000313" key="13">
    <source>
        <dbReference type="Proteomes" id="UP000321393"/>
    </source>
</evidence>
<name>A0A5D3BZY7_CUCMM</name>
<dbReference type="Pfam" id="PF00078">
    <property type="entry name" value="RVT_1"/>
    <property type="match status" value="1"/>
</dbReference>
<dbReference type="InterPro" id="IPR000477">
    <property type="entry name" value="RT_dom"/>
</dbReference>
<proteinExistence type="predicted"/>
<evidence type="ECO:0000259" key="10">
    <source>
        <dbReference type="Pfam" id="PF24626"/>
    </source>
</evidence>
<dbReference type="GO" id="GO:0008233">
    <property type="term" value="F:peptidase activity"/>
    <property type="evidence" value="ECO:0007669"/>
    <property type="project" value="UniProtKB-KW"/>
</dbReference>
<dbReference type="InterPro" id="IPR053134">
    <property type="entry name" value="RNA-dir_DNA_polymerase"/>
</dbReference>
<organism evidence="12 14">
    <name type="scientific">Cucumis melo var. makuwa</name>
    <name type="common">Oriental melon</name>
    <dbReference type="NCBI Taxonomy" id="1194695"/>
    <lineage>
        <taxon>Eukaryota</taxon>
        <taxon>Viridiplantae</taxon>
        <taxon>Streptophyta</taxon>
        <taxon>Embryophyta</taxon>
        <taxon>Tracheophyta</taxon>
        <taxon>Spermatophyta</taxon>
        <taxon>Magnoliopsida</taxon>
        <taxon>eudicotyledons</taxon>
        <taxon>Gunneridae</taxon>
        <taxon>Pentapetalae</taxon>
        <taxon>rosids</taxon>
        <taxon>fabids</taxon>
        <taxon>Cucurbitales</taxon>
        <taxon>Cucurbitaceae</taxon>
        <taxon>Benincaseae</taxon>
        <taxon>Cucumis</taxon>
    </lineage>
</organism>